<dbReference type="PROSITE" id="PS50089">
    <property type="entry name" value="ZF_RING_2"/>
    <property type="match status" value="1"/>
</dbReference>
<evidence type="ECO:0000256" key="1">
    <source>
        <dbReference type="PROSITE-ProRule" id="PRU00175"/>
    </source>
</evidence>
<dbReference type="Gene3D" id="3.30.40.10">
    <property type="entry name" value="Zinc/RING finger domain, C3HC4 (zinc finger)"/>
    <property type="match status" value="1"/>
</dbReference>
<keyword evidence="1" id="KW-0863">Zinc-finger</keyword>
<evidence type="ECO:0000259" key="2">
    <source>
        <dbReference type="PROSITE" id="PS50089"/>
    </source>
</evidence>
<accession>A0A9P3FMF5</accession>
<dbReference type="EMBL" id="BOLY01000009">
    <property type="protein sequence ID" value="GIZ49575.1"/>
    <property type="molecule type" value="Genomic_DNA"/>
</dbReference>
<keyword evidence="1" id="KW-0479">Metal-binding</keyword>
<dbReference type="RefSeq" id="XP_044664062.1">
    <property type="nucleotide sequence ID" value="XM_044808127.1"/>
</dbReference>
<comment type="caution">
    <text evidence="3">The sequence shown here is derived from an EMBL/GenBank/DDBJ whole genome shotgun (WGS) entry which is preliminary data.</text>
</comment>
<name>A0A9P3FMF5_9PEZI</name>
<keyword evidence="4" id="KW-1185">Reference proteome</keyword>
<keyword evidence="1" id="KW-0862">Zinc</keyword>
<dbReference type="InterPro" id="IPR001841">
    <property type="entry name" value="Znf_RING"/>
</dbReference>
<dbReference type="Pfam" id="PF13639">
    <property type="entry name" value="zf-RING_2"/>
    <property type="match status" value="1"/>
</dbReference>
<sequence length="280" mass="32352">MSTQQEFLLNPGLVPLTTTADCMICHEEATNPVKTSSCECSVLYCQSCILAWFRESPTCPTCPFQHFSVPEAEEAEQAVNNEYESDDEDGPPTFDLDVTVETGEADELIYLLHSRTRHLGDQAAVEHISNFRRSSLDANMVTTQYSPRRTHVKTYLLVDYLLADANIFYEEQLDTVLETSLATEEDFRAMVRRVGIVIENLHDRSLTYEGLHEKLLMGALNDLSWFSRVWFDMWEARRANREIELDPIQRYLEDIVEELVEEGERLYHRIESSRRRQSGL</sequence>
<organism evidence="3 4">
    <name type="scientific">Cercospora kikuchii</name>
    <dbReference type="NCBI Taxonomy" id="84275"/>
    <lineage>
        <taxon>Eukaryota</taxon>
        <taxon>Fungi</taxon>
        <taxon>Dikarya</taxon>
        <taxon>Ascomycota</taxon>
        <taxon>Pezizomycotina</taxon>
        <taxon>Dothideomycetes</taxon>
        <taxon>Dothideomycetidae</taxon>
        <taxon>Mycosphaerellales</taxon>
        <taxon>Mycosphaerellaceae</taxon>
        <taxon>Cercospora</taxon>
    </lineage>
</organism>
<protein>
    <recommendedName>
        <fullName evidence="2">RING-type domain-containing protein</fullName>
    </recommendedName>
</protein>
<feature type="domain" description="RING-type" evidence="2">
    <location>
        <begin position="22"/>
        <end position="62"/>
    </location>
</feature>
<dbReference type="AlphaFoldDB" id="A0A9P3FMF5"/>
<reference evidence="3 4" key="1">
    <citation type="submission" date="2021-01" db="EMBL/GenBank/DDBJ databases">
        <title>Cercospora kikuchii MAFF 305040 whole genome shotgun sequence.</title>
        <authorList>
            <person name="Kashiwa T."/>
            <person name="Suzuki T."/>
        </authorList>
    </citation>
    <scope>NUCLEOTIDE SEQUENCE [LARGE SCALE GENOMIC DNA]</scope>
    <source>
        <strain evidence="3 4">MAFF 305040</strain>
    </source>
</reference>
<gene>
    <name evidence="3" type="ORF">CKM354_001260500</name>
</gene>
<dbReference type="GeneID" id="68298180"/>
<dbReference type="InterPro" id="IPR013083">
    <property type="entry name" value="Znf_RING/FYVE/PHD"/>
</dbReference>
<dbReference type="OrthoDB" id="9049620at2759"/>
<dbReference type="GO" id="GO:0008270">
    <property type="term" value="F:zinc ion binding"/>
    <property type="evidence" value="ECO:0007669"/>
    <property type="project" value="UniProtKB-KW"/>
</dbReference>
<evidence type="ECO:0000313" key="4">
    <source>
        <dbReference type="Proteomes" id="UP000825890"/>
    </source>
</evidence>
<evidence type="ECO:0000313" key="3">
    <source>
        <dbReference type="EMBL" id="GIZ49575.1"/>
    </source>
</evidence>
<proteinExistence type="predicted"/>
<dbReference type="SUPFAM" id="SSF57850">
    <property type="entry name" value="RING/U-box"/>
    <property type="match status" value="1"/>
</dbReference>
<dbReference type="Proteomes" id="UP000825890">
    <property type="component" value="Unassembled WGS sequence"/>
</dbReference>